<dbReference type="InterPro" id="IPR029068">
    <property type="entry name" value="Glyas_Bleomycin-R_OHBP_Dase"/>
</dbReference>
<dbReference type="Gene3D" id="3.30.720.110">
    <property type="match status" value="1"/>
</dbReference>
<dbReference type="PANTHER" id="PTHR34109:SF1">
    <property type="entry name" value="VOC DOMAIN-CONTAINING PROTEIN"/>
    <property type="match status" value="1"/>
</dbReference>
<dbReference type="Pfam" id="PF00903">
    <property type="entry name" value="Glyoxalase"/>
    <property type="match status" value="1"/>
</dbReference>
<dbReference type="EMBL" id="BAABHQ010000018">
    <property type="protein sequence ID" value="GAA4889670.1"/>
    <property type="molecule type" value="Genomic_DNA"/>
</dbReference>
<proteinExistence type="predicted"/>
<dbReference type="SUPFAM" id="SSF54593">
    <property type="entry name" value="Glyoxalase/Bleomycin resistance protein/Dihydroxybiphenyl dioxygenase"/>
    <property type="match status" value="1"/>
</dbReference>
<dbReference type="PROSITE" id="PS51819">
    <property type="entry name" value="VOC"/>
    <property type="match status" value="1"/>
</dbReference>
<gene>
    <name evidence="3" type="ORF">GCM10023203_48620</name>
</gene>
<reference evidence="4" key="1">
    <citation type="journal article" date="2019" name="Int. J. Syst. Evol. Microbiol.">
        <title>The Global Catalogue of Microorganisms (GCM) 10K type strain sequencing project: providing services to taxonomists for standard genome sequencing and annotation.</title>
        <authorList>
            <consortium name="The Broad Institute Genomics Platform"/>
            <consortium name="The Broad Institute Genome Sequencing Center for Infectious Disease"/>
            <person name="Wu L."/>
            <person name="Ma J."/>
        </authorList>
    </citation>
    <scope>NUCLEOTIDE SEQUENCE [LARGE SCALE GENOMIC DNA]</scope>
    <source>
        <strain evidence="4">JCM 17983</strain>
    </source>
</reference>
<sequence length="192" mass="20285">MTRAAALPPVLARDDLPPGYGSVNPFVAVRGPGGAEGFLRFVTDVLDARETLAAHAVDADGLLIHAEVRVGSSTIMLCDAKPHWAPTPGLLWVYVRDVDAVTARARAAGAEVVTEPTAFHGGQRLARVLDPWSTLWWLVEYGADSVAPSQAPDALPAWRPDPTAPPSDVHRTVDRAMTGLGRPAGARTTSPS</sequence>
<organism evidence="3 4">
    <name type="scientific">Actinomycetospora straminea</name>
    <dbReference type="NCBI Taxonomy" id="663607"/>
    <lineage>
        <taxon>Bacteria</taxon>
        <taxon>Bacillati</taxon>
        <taxon>Actinomycetota</taxon>
        <taxon>Actinomycetes</taxon>
        <taxon>Pseudonocardiales</taxon>
        <taxon>Pseudonocardiaceae</taxon>
        <taxon>Actinomycetospora</taxon>
    </lineage>
</organism>
<dbReference type="InterPro" id="IPR004360">
    <property type="entry name" value="Glyas_Fos-R_dOase_dom"/>
</dbReference>
<dbReference type="Gene3D" id="3.30.720.120">
    <property type="match status" value="1"/>
</dbReference>
<dbReference type="RefSeq" id="WP_274234366.1">
    <property type="nucleotide sequence ID" value="NZ_BAABHQ010000018.1"/>
</dbReference>
<name>A0ABP9F026_9PSEU</name>
<keyword evidence="4" id="KW-1185">Reference proteome</keyword>
<dbReference type="Proteomes" id="UP001500457">
    <property type="component" value="Unassembled WGS sequence"/>
</dbReference>
<accession>A0ABP9F026</accession>
<dbReference type="PANTHER" id="PTHR34109">
    <property type="entry name" value="BNAUNNG04460D PROTEIN-RELATED"/>
    <property type="match status" value="1"/>
</dbReference>
<evidence type="ECO:0000313" key="4">
    <source>
        <dbReference type="Proteomes" id="UP001500457"/>
    </source>
</evidence>
<evidence type="ECO:0000259" key="2">
    <source>
        <dbReference type="PROSITE" id="PS51819"/>
    </source>
</evidence>
<evidence type="ECO:0000256" key="1">
    <source>
        <dbReference type="SAM" id="MobiDB-lite"/>
    </source>
</evidence>
<evidence type="ECO:0000313" key="3">
    <source>
        <dbReference type="EMBL" id="GAA4889670.1"/>
    </source>
</evidence>
<comment type="caution">
    <text evidence="3">The sequence shown here is derived from an EMBL/GenBank/DDBJ whole genome shotgun (WGS) entry which is preliminary data.</text>
</comment>
<feature type="region of interest" description="Disordered" evidence="1">
    <location>
        <begin position="150"/>
        <end position="192"/>
    </location>
</feature>
<dbReference type="InterPro" id="IPR037523">
    <property type="entry name" value="VOC_core"/>
</dbReference>
<feature type="domain" description="VOC" evidence="2">
    <location>
        <begin position="19"/>
        <end position="141"/>
    </location>
</feature>
<protein>
    <recommendedName>
        <fullName evidence="2">VOC domain-containing protein</fullName>
    </recommendedName>
</protein>